<dbReference type="PANTHER" id="PTHR10151:SF114">
    <property type="entry name" value="ECTONUCLEOTIDE PYROPHOSPHATASE_PHOSPHODIESTERASE C27A7.3"/>
    <property type="match status" value="1"/>
</dbReference>
<keyword evidence="4" id="KW-1133">Transmembrane helix</keyword>
<name>A0A1D1VB39_RAMVA</name>
<dbReference type="PANTHER" id="PTHR10151">
    <property type="entry name" value="ECTONUCLEOTIDE PYROPHOSPHATASE/PHOSPHODIESTERASE"/>
    <property type="match status" value="1"/>
</dbReference>
<evidence type="ECO:0000256" key="4">
    <source>
        <dbReference type="SAM" id="Phobius"/>
    </source>
</evidence>
<dbReference type="Pfam" id="PF01663">
    <property type="entry name" value="Phosphodiest"/>
    <property type="match status" value="1"/>
</dbReference>
<reference evidence="7 8" key="1">
    <citation type="journal article" date="2016" name="Nat. Commun.">
        <title>Extremotolerant tardigrade genome and improved radiotolerance of human cultured cells by tardigrade-unique protein.</title>
        <authorList>
            <person name="Hashimoto T."/>
            <person name="Horikawa D.D."/>
            <person name="Saito Y."/>
            <person name="Kuwahara H."/>
            <person name="Kozuka-Hata H."/>
            <person name="Shin-I T."/>
            <person name="Minakuchi Y."/>
            <person name="Ohishi K."/>
            <person name="Motoyama A."/>
            <person name="Aizu T."/>
            <person name="Enomoto A."/>
            <person name="Kondo K."/>
            <person name="Tanaka S."/>
            <person name="Hara Y."/>
            <person name="Koshikawa S."/>
            <person name="Sagara H."/>
            <person name="Miura T."/>
            <person name="Yokobori S."/>
            <person name="Miyagawa K."/>
            <person name="Suzuki Y."/>
            <person name="Kubo T."/>
            <person name="Oyama M."/>
            <person name="Kohara Y."/>
            <person name="Fujiyama A."/>
            <person name="Arakawa K."/>
            <person name="Katayama T."/>
            <person name="Toyoda A."/>
            <person name="Kunieda T."/>
        </authorList>
    </citation>
    <scope>NUCLEOTIDE SEQUENCE [LARGE SCALE GENOMIC DNA]</scope>
    <source>
        <strain evidence="7 8">YOKOZUNA-1</strain>
    </source>
</reference>
<sequence>MLEGPYTRKHALVFTGIFLGATVLSVGMLTTGYFIPGTATARLHRGTSNAAGRVGKLTNFDTGTLSKSNGTQCTSDNPTGRNSCSARGYDKAPLVVISFDGFRYSYLDRNLSPTFESLRTCGASTIFRPPYVSISFPSHYSMATGLYLESHGIIDNKMYDPEMRRSWDYKEGDAGPNSDPGWWKGEPIWVTAKKQGKKVRTYYWPGNEVLIQGYRADEWFHYNHSDSLENRLERVLNRLLRPTAERPDLIMLYYDQPDAMGHLYGSSSPEVNKEIANVDRAISHFVQGLQRHSIFDCVNLIVVSDHGMEDALCNRSIDLISFIARERAKGTLKHDVTDEDFHLRGHTEGGMDSRSPNITNDMLYDTFSCKEFTLPNSTKKVVPFMLYKKEDMPRRFHYTNSPRIEPLILNVKPGYTVFQHSDPSNFCHGGRHGYDNVLETMEGLFIGHGPAFKSGVQTEPLVNIELYNLMCELLSISPAPNNGTEGSMHSLLQNPKTLSREKYSSPSKPVNPSTSHELRERRNLMCLQKCSKITGRIPQADMRFVHSEQEQDELLQRHGAGMGLPQSYAAGNITALSSSFLVAGLSSRTKLPAWVAASVDRISLNRTGVFEQEVTCARSDIRVSQASAFTCMDYDSDLYSPDVVPAYLFPPGLSDSLSQQISAMVITNIVPMFRGFLQGVWGRFWKMVANWNETVHVQMGPVFDSNLPYGVLDDVYVYAEELADSYVPLPSHYFVVLTKNRTSNPSKKSPMKLTRDVISFILPHRREKTHACQSDEEYFFSHSAAVRDVELITGLRFLTELPSTEGTLLRVHQPTSLWSQQKQTNPRRL</sequence>
<dbReference type="InterPro" id="IPR044925">
    <property type="entry name" value="His-Me_finger_sf"/>
</dbReference>
<evidence type="ECO:0000259" key="5">
    <source>
        <dbReference type="SMART" id="SM00477"/>
    </source>
</evidence>
<dbReference type="Gene3D" id="3.30.1360.180">
    <property type="match status" value="1"/>
</dbReference>
<dbReference type="AlphaFoldDB" id="A0A1D1VB39"/>
<dbReference type="CDD" id="cd16018">
    <property type="entry name" value="Enpp"/>
    <property type="match status" value="1"/>
</dbReference>
<proteinExistence type="predicted"/>
<keyword evidence="8" id="KW-1185">Reference proteome</keyword>
<dbReference type="OrthoDB" id="415411at2759"/>
<dbReference type="InterPro" id="IPR001604">
    <property type="entry name" value="Endo_G_ENPP1-like_dom"/>
</dbReference>
<feature type="domain" description="DNA/RNA non-specific endonuclease/pyrophosphatase/phosphodiesterase" evidence="6">
    <location>
        <begin position="577"/>
        <end position="804"/>
    </location>
</feature>
<feature type="region of interest" description="Disordered" evidence="3">
    <location>
        <begin position="497"/>
        <end position="518"/>
    </location>
</feature>
<evidence type="ECO:0000256" key="1">
    <source>
        <dbReference type="ARBA" id="ARBA00022801"/>
    </source>
</evidence>
<protein>
    <recommendedName>
        <fullName evidence="9">Extracellular Endonuclease subunit A domain-containing protein</fullName>
    </recommendedName>
</protein>
<feature type="transmembrane region" description="Helical" evidence="4">
    <location>
        <begin position="12"/>
        <end position="35"/>
    </location>
</feature>
<dbReference type="EMBL" id="BDGG01000003">
    <property type="protein sequence ID" value="GAU96083.1"/>
    <property type="molecule type" value="Genomic_DNA"/>
</dbReference>
<comment type="caution">
    <text evidence="7">The sequence shown here is derived from an EMBL/GenBank/DDBJ whole genome shotgun (WGS) entry which is preliminary data.</text>
</comment>
<keyword evidence="4" id="KW-0812">Transmembrane</keyword>
<dbReference type="InterPro" id="IPR020821">
    <property type="entry name" value="ENPP1-3/EXOG-like_nuc-like"/>
</dbReference>
<dbReference type="GO" id="GO:0003676">
    <property type="term" value="F:nucleic acid binding"/>
    <property type="evidence" value="ECO:0007669"/>
    <property type="project" value="InterPro"/>
</dbReference>
<dbReference type="InterPro" id="IPR044929">
    <property type="entry name" value="DNA/RNA_non-sp_Endonuclease_sf"/>
</dbReference>
<accession>A0A1D1VB39</accession>
<evidence type="ECO:0000256" key="3">
    <source>
        <dbReference type="SAM" id="MobiDB-lite"/>
    </source>
</evidence>
<feature type="domain" description="ENPP1-3/EXOG-like endonuclease/phosphodiesterase" evidence="5">
    <location>
        <begin position="578"/>
        <end position="804"/>
    </location>
</feature>
<dbReference type="Gene3D" id="3.40.570.10">
    <property type="entry name" value="Extracellular Endonuclease, subunit A"/>
    <property type="match status" value="1"/>
</dbReference>
<dbReference type="SMART" id="SM00477">
    <property type="entry name" value="NUC"/>
    <property type="match status" value="1"/>
</dbReference>
<evidence type="ECO:0000259" key="6">
    <source>
        <dbReference type="SMART" id="SM00892"/>
    </source>
</evidence>
<dbReference type="STRING" id="947166.A0A1D1VB39"/>
<dbReference type="GO" id="GO:0016787">
    <property type="term" value="F:hydrolase activity"/>
    <property type="evidence" value="ECO:0007669"/>
    <property type="project" value="UniProtKB-KW"/>
</dbReference>
<evidence type="ECO:0000313" key="8">
    <source>
        <dbReference type="Proteomes" id="UP000186922"/>
    </source>
</evidence>
<keyword evidence="2" id="KW-0325">Glycoprotein</keyword>
<dbReference type="InterPro" id="IPR017850">
    <property type="entry name" value="Alkaline_phosphatase_core_sf"/>
</dbReference>
<evidence type="ECO:0000313" key="7">
    <source>
        <dbReference type="EMBL" id="GAU96083.1"/>
    </source>
</evidence>
<dbReference type="SUPFAM" id="SSF53649">
    <property type="entry name" value="Alkaline phosphatase-like"/>
    <property type="match status" value="1"/>
</dbReference>
<dbReference type="InterPro" id="IPR002591">
    <property type="entry name" value="Phosphodiest/P_Trfase"/>
</dbReference>
<dbReference type="SUPFAM" id="SSF54060">
    <property type="entry name" value="His-Me finger endonucleases"/>
    <property type="match status" value="1"/>
</dbReference>
<dbReference type="Pfam" id="PF01223">
    <property type="entry name" value="Endonuclease_NS"/>
    <property type="match status" value="1"/>
</dbReference>
<feature type="compositionally biased region" description="Polar residues" evidence="3">
    <location>
        <begin position="504"/>
        <end position="515"/>
    </location>
</feature>
<dbReference type="Gene3D" id="3.40.720.10">
    <property type="entry name" value="Alkaline Phosphatase, subunit A"/>
    <property type="match status" value="1"/>
</dbReference>
<dbReference type="SMART" id="SM00892">
    <property type="entry name" value="Endonuclease_NS"/>
    <property type="match status" value="1"/>
</dbReference>
<evidence type="ECO:0000256" key="2">
    <source>
        <dbReference type="ARBA" id="ARBA00023180"/>
    </source>
</evidence>
<evidence type="ECO:0008006" key="9">
    <source>
        <dbReference type="Google" id="ProtNLM"/>
    </source>
</evidence>
<keyword evidence="1" id="KW-0378">Hydrolase</keyword>
<dbReference type="GO" id="GO:0046872">
    <property type="term" value="F:metal ion binding"/>
    <property type="evidence" value="ECO:0007669"/>
    <property type="project" value="InterPro"/>
</dbReference>
<organism evidence="7 8">
    <name type="scientific">Ramazzottius varieornatus</name>
    <name type="common">Water bear</name>
    <name type="synonym">Tardigrade</name>
    <dbReference type="NCBI Taxonomy" id="947166"/>
    <lineage>
        <taxon>Eukaryota</taxon>
        <taxon>Metazoa</taxon>
        <taxon>Ecdysozoa</taxon>
        <taxon>Tardigrada</taxon>
        <taxon>Eutardigrada</taxon>
        <taxon>Parachela</taxon>
        <taxon>Hypsibioidea</taxon>
        <taxon>Ramazzottiidae</taxon>
        <taxon>Ramazzottius</taxon>
    </lineage>
</organism>
<keyword evidence="4" id="KW-0472">Membrane</keyword>
<dbReference type="Proteomes" id="UP000186922">
    <property type="component" value="Unassembled WGS sequence"/>
</dbReference>
<gene>
    <name evidence="7" type="primary">RvY_07575-1</name>
    <name evidence="7" type="synonym">RvY_07575.1</name>
    <name evidence="7" type="ORF">RvY_07575</name>
</gene>